<dbReference type="SMART" id="SM00421">
    <property type="entry name" value="HTH_LUXR"/>
    <property type="match status" value="1"/>
</dbReference>
<keyword evidence="3" id="KW-0804">Transcription</keyword>
<evidence type="ECO:0000256" key="2">
    <source>
        <dbReference type="ARBA" id="ARBA00023125"/>
    </source>
</evidence>
<comment type="caution">
    <text evidence="5">The sequence shown here is derived from an EMBL/GenBank/DDBJ whole genome shotgun (WGS) entry which is preliminary data.</text>
</comment>
<reference evidence="5 6" key="1">
    <citation type="submission" date="2014-09" db="EMBL/GenBank/DDBJ databases">
        <title>Vibrio maritimus JCM 19235. (C45) whole genome shotgun sequence.</title>
        <authorList>
            <person name="Sawabe T."/>
            <person name="Meirelles P."/>
            <person name="Nakanishi M."/>
            <person name="Sayaka M."/>
            <person name="Hattori M."/>
            <person name="Ohkuma M."/>
        </authorList>
    </citation>
    <scope>NUCLEOTIDE SEQUENCE [LARGE SCALE GENOMIC DNA]</scope>
    <source>
        <strain evidence="6">JCM19235</strain>
    </source>
</reference>
<evidence type="ECO:0000313" key="6">
    <source>
        <dbReference type="Proteomes" id="UP000029228"/>
    </source>
</evidence>
<keyword evidence="2" id="KW-0238">DNA-binding</keyword>
<dbReference type="Gene3D" id="1.10.10.10">
    <property type="entry name" value="Winged helix-like DNA-binding domain superfamily/Winged helix DNA-binding domain"/>
    <property type="match status" value="1"/>
</dbReference>
<evidence type="ECO:0000256" key="3">
    <source>
        <dbReference type="ARBA" id="ARBA00023163"/>
    </source>
</evidence>
<dbReference type="InterPro" id="IPR016032">
    <property type="entry name" value="Sig_transdc_resp-reg_C-effctor"/>
</dbReference>
<dbReference type="PANTHER" id="PTHR44688:SF16">
    <property type="entry name" value="DNA-BINDING TRANSCRIPTIONAL ACTIVATOR DEVR_DOSR"/>
    <property type="match status" value="1"/>
</dbReference>
<keyword evidence="6" id="KW-1185">Reference proteome</keyword>
<organism evidence="5 6">
    <name type="scientific">Vibrio maritimus</name>
    <dbReference type="NCBI Taxonomy" id="990268"/>
    <lineage>
        <taxon>Bacteria</taxon>
        <taxon>Pseudomonadati</taxon>
        <taxon>Pseudomonadota</taxon>
        <taxon>Gammaproteobacteria</taxon>
        <taxon>Vibrionales</taxon>
        <taxon>Vibrionaceae</taxon>
        <taxon>Vibrio</taxon>
    </lineage>
</organism>
<evidence type="ECO:0000259" key="4">
    <source>
        <dbReference type="PROSITE" id="PS50043"/>
    </source>
</evidence>
<dbReference type="SUPFAM" id="SSF46894">
    <property type="entry name" value="C-terminal effector domain of the bipartite response regulators"/>
    <property type="match status" value="1"/>
</dbReference>
<dbReference type="AlphaFoldDB" id="A0A090RTX1"/>
<dbReference type="EMBL" id="BBMR01000003">
    <property type="protein sequence ID" value="GAL18746.1"/>
    <property type="molecule type" value="Genomic_DNA"/>
</dbReference>
<dbReference type="PRINTS" id="PR00038">
    <property type="entry name" value="HTHLUXR"/>
</dbReference>
<name>A0A090RTX1_9VIBR</name>
<dbReference type="Pfam" id="PF00196">
    <property type="entry name" value="GerE"/>
    <property type="match status" value="1"/>
</dbReference>
<keyword evidence="1" id="KW-0805">Transcription regulation</keyword>
<protein>
    <submittedName>
        <fullName evidence="5">Transcriptional regulatory protein</fullName>
    </submittedName>
</protein>
<dbReference type="STRING" id="990268.JCM19235_2169"/>
<dbReference type="GO" id="GO:0006355">
    <property type="term" value="P:regulation of DNA-templated transcription"/>
    <property type="evidence" value="ECO:0007669"/>
    <property type="project" value="InterPro"/>
</dbReference>
<dbReference type="PANTHER" id="PTHR44688">
    <property type="entry name" value="DNA-BINDING TRANSCRIPTIONAL ACTIVATOR DEVR_DOSR"/>
    <property type="match status" value="1"/>
</dbReference>
<feature type="domain" description="HTH luxR-type" evidence="4">
    <location>
        <begin position="313"/>
        <end position="378"/>
    </location>
</feature>
<evidence type="ECO:0000313" key="5">
    <source>
        <dbReference type="EMBL" id="GAL18746.1"/>
    </source>
</evidence>
<dbReference type="InterPro" id="IPR036388">
    <property type="entry name" value="WH-like_DNA-bd_sf"/>
</dbReference>
<evidence type="ECO:0000256" key="1">
    <source>
        <dbReference type="ARBA" id="ARBA00023015"/>
    </source>
</evidence>
<accession>A0A090RTX1</accession>
<sequence>MDKSLLAPEQEPEISADIDNLFSQYSELLELLYSSTLSPTGFQAFLDKMVEMFDLADICLFFTKNATLEIYSAWLSGPKASAIVEYIEQKHDKDDYVVDYIQGHPMSRFYSLEQDIGRRSSPIPLESEEWFDGQGFKDVCGAVIHRDNNSTATIVAHRLIEQGPFNKKELLILDNLMPHIKQAYLLYQHKEHHGNIDGWSKVINHIPHATMLFGARGELLEANIEAQRTIAKQSDIEIIDQELRFSSPQKARQFIAKMLRMCCLDFKEQQSFETMSFGDAKFIISPITINHENKGALVYIITSQIEINPNTALLKELYHLSDMEIKVCECCLRGLNRQEIADKLNRSPYTIKDHLKSIFTKTGTRRQSELIVTILTTTNLPSPPLGGKTSFSVAEY</sequence>
<dbReference type="Proteomes" id="UP000029228">
    <property type="component" value="Unassembled WGS sequence"/>
</dbReference>
<gene>
    <name evidence="5" type="ORF">JCM19235_2169</name>
</gene>
<dbReference type="GO" id="GO:0003677">
    <property type="term" value="F:DNA binding"/>
    <property type="evidence" value="ECO:0007669"/>
    <property type="project" value="UniProtKB-KW"/>
</dbReference>
<dbReference type="OrthoDB" id="8874570at2"/>
<dbReference type="PROSITE" id="PS50043">
    <property type="entry name" value="HTH_LUXR_2"/>
    <property type="match status" value="1"/>
</dbReference>
<proteinExistence type="predicted"/>
<dbReference type="CDD" id="cd06170">
    <property type="entry name" value="LuxR_C_like"/>
    <property type="match status" value="1"/>
</dbReference>
<dbReference type="InterPro" id="IPR000792">
    <property type="entry name" value="Tscrpt_reg_LuxR_C"/>
</dbReference>